<comment type="similarity">
    <text evidence="1">Belongs to the FLX family.</text>
</comment>
<dbReference type="Proteomes" id="UP000230069">
    <property type="component" value="Unassembled WGS sequence"/>
</dbReference>
<accession>A0A2G5D0J3</accession>
<organism evidence="8 9">
    <name type="scientific">Aquilegia coerulea</name>
    <name type="common">Rocky mountain columbine</name>
    <dbReference type="NCBI Taxonomy" id="218851"/>
    <lineage>
        <taxon>Eukaryota</taxon>
        <taxon>Viridiplantae</taxon>
        <taxon>Streptophyta</taxon>
        <taxon>Embryophyta</taxon>
        <taxon>Tracheophyta</taxon>
        <taxon>Spermatophyta</taxon>
        <taxon>Magnoliopsida</taxon>
        <taxon>Ranunculales</taxon>
        <taxon>Ranunculaceae</taxon>
        <taxon>Thalictroideae</taxon>
        <taxon>Aquilegia</taxon>
    </lineage>
</organism>
<dbReference type="GO" id="GO:0030154">
    <property type="term" value="P:cell differentiation"/>
    <property type="evidence" value="ECO:0007669"/>
    <property type="project" value="UniProtKB-KW"/>
</dbReference>
<dbReference type="InterPro" id="IPR040353">
    <property type="entry name" value="FLX/FLX-like"/>
</dbReference>
<dbReference type="EMBL" id="KZ305048">
    <property type="protein sequence ID" value="PIA37035.1"/>
    <property type="molecule type" value="Genomic_DNA"/>
</dbReference>
<evidence type="ECO:0000256" key="1">
    <source>
        <dbReference type="ARBA" id="ARBA00005405"/>
    </source>
</evidence>
<evidence type="ECO:0008006" key="10">
    <source>
        <dbReference type="Google" id="ProtNLM"/>
    </source>
</evidence>
<proteinExistence type="inferred from homology"/>
<evidence type="ECO:0000313" key="8">
    <source>
        <dbReference type="EMBL" id="PIA37035.1"/>
    </source>
</evidence>
<name>A0A2G5D0J3_AQUCA</name>
<dbReference type="FunCoup" id="A0A2G5D0J3">
    <property type="interactions" value="361"/>
</dbReference>
<keyword evidence="4 6" id="KW-0175">Coiled coil</keyword>
<dbReference type="OrthoDB" id="1899348at2759"/>
<dbReference type="GO" id="GO:0009908">
    <property type="term" value="P:flower development"/>
    <property type="evidence" value="ECO:0007669"/>
    <property type="project" value="UniProtKB-KW"/>
</dbReference>
<dbReference type="AlphaFoldDB" id="A0A2G5D0J3"/>
<evidence type="ECO:0000256" key="5">
    <source>
        <dbReference type="ARBA" id="ARBA00023089"/>
    </source>
</evidence>
<gene>
    <name evidence="8" type="ORF">AQUCO_03100054v1</name>
</gene>
<evidence type="ECO:0000313" key="9">
    <source>
        <dbReference type="Proteomes" id="UP000230069"/>
    </source>
</evidence>
<dbReference type="STRING" id="218851.A0A2G5D0J3"/>
<evidence type="ECO:0000256" key="3">
    <source>
        <dbReference type="ARBA" id="ARBA00022782"/>
    </source>
</evidence>
<sequence length="361" mass="39602">MARPSSLSICTRLLLAYGSSIKGVGVYGDHIVMLLWFLHLKICCVGNICNILFSLISIERGMTSRGQAPGMMRHGPFPGLGSGATHRLLEPLPPPELMENKIAAQVAEIERLTRENQRLATTHVTLRQDLVATQKELQRLEAHIGSIQTESDIQIRLLLDKIKKIEVDIRAAESMKKEVQQAHKEAQSLITTRQELGSEIKQATQDLQKAHAEVEQLPELHAELNKLRQEYHRLRASFEYEKGLNLEKVEQLHTMEKNLIAMAREVEKLCAELFDAEKRAHAPYLHDTAYVKPESSYPPPIQGGGTYMNGYGMTQSHMGGGVAGNGVNLYRTGGTASSNSVGGGGFGAAIDDGGNDDAASS</sequence>
<keyword evidence="5" id="KW-0287">Flowering</keyword>
<evidence type="ECO:0000256" key="4">
    <source>
        <dbReference type="ARBA" id="ARBA00023054"/>
    </source>
</evidence>
<keyword evidence="2" id="KW-0217">Developmental protein</keyword>
<reference evidence="8 9" key="1">
    <citation type="submission" date="2017-09" db="EMBL/GenBank/DDBJ databases">
        <title>WGS assembly of Aquilegia coerulea Goldsmith.</title>
        <authorList>
            <person name="Hodges S."/>
            <person name="Kramer E."/>
            <person name="Nordborg M."/>
            <person name="Tomkins J."/>
            <person name="Borevitz J."/>
            <person name="Derieg N."/>
            <person name="Yan J."/>
            <person name="Mihaltcheva S."/>
            <person name="Hayes R.D."/>
            <person name="Rokhsar D."/>
        </authorList>
    </citation>
    <scope>NUCLEOTIDE SEQUENCE [LARGE SCALE GENOMIC DNA]</scope>
    <source>
        <strain evidence="9">cv. Goldsmith</strain>
    </source>
</reference>
<feature type="region of interest" description="Disordered" evidence="7">
    <location>
        <begin position="341"/>
        <end position="361"/>
    </location>
</feature>
<feature type="compositionally biased region" description="Low complexity" evidence="7">
    <location>
        <begin position="348"/>
        <end position="361"/>
    </location>
</feature>
<keyword evidence="3" id="KW-0221">Differentiation</keyword>
<evidence type="ECO:0000256" key="2">
    <source>
        <dbReference type="ARBA" id="ARBA00022473"/>
    </source>
</evidence>
<dbReference type="PANTHER" id="PTHR33405:SF18">
    <property type="entry name" value="PROTEIN FLX-LIKE 4"/>
    <property type="match status" value="1"/>
</dbReference>
<keyword evidence="9" id="KW-1185">Reference proteome</keyword>
<dbReference type="InParanoid" id="A0A2G5D0J3"/>
<evidence type="ECO:0000256" key="7">
    <source>
        <dbReference type="SAM" id="MobiDB-lite"/>
    </source>
</evidence>
<dbReference type="PANTHER" id="PTHR33405">
    <property type="entry name" value="PROTEIN FLX-LIKE 2"/>
    <property type="match status" value="1"/>
</dbReference>
<evidence type="ECO:0000256" key="6">
    <source>
        <dbReference type="SAM" id="Coils"/>
    </source>
</evidence>
<protein>
    <recommendedName>
        <fullName evidence="10">Protein FLX-like 4</fullName>
    </recommendedName>
</protein>
<feature type="coiled-coil region" evidence="6">
    <location>
        <begin position="102"/>
        <end position="272"/>
    </location>
</feature>